<comment type="similarity">
    <text evidence="13">Belongs to the class I-like SAM-binding methyltransferase superfamily. RsmB/NOP family.</text>
</comment>
<feature type="domain" description="SAM-dependent MTase RsmB/NOP-type" evidence="14">
    <location>
        <begin position="165"/>
        <end position="431"/>
    </location>
</feature>
<dbReference type="SUPFAM" id="SSF53335">
    <property type="entry name" value="S-adenosyl-L-methionine-dependent methyltransferases"/>
    <property type="match status" value="1"/>
</dbReference>
<name>A0A078LZR9_9STAP</name>
<evidence type="ECO:0000256" key="13">
    <source>
        <dbReference type="PROSITE-ProRule" id="PRU01023"/>
    </source>
</evidence>
<dbReference type="PRINTS" id="PR02008">
    <property type="entry name" value="RCMTFAMILY"/>
</dbReference>
<evidence type="ECO:0000256" key="8">
    <source>
        <dbReference type="ARBA" id="ARBA00022691"/>
    </source>
</evidence>
<dbReference type="eggNOG" id="COG0144">
    <property type="taxonomic scope" value="Bacteria"/>
</dbReference>
<dbReference type="Pfam" id="PF22458">
    <property type="entry name" value="RsmF-B_ferredox"/>
    <property type="match status" value="1"/>
</dbReference>
<feature type="active site" description="Nucleophile" evidence="13">
    <location>
        <position position="373"/>
    </location>
</feature>
<dbReference type="RefSeq" id="WP_035808049.1">
    <property type="nucleotide sequence ID" value="NZ_CCSE01000001.1"/>
</dbReference>
<dbReference type="FunFam" id="3.30.70.1170:FF:000003">
    <property type="entry name" value="16S rRNA (Cytosine(967)-C(5))-methyltransferase RsmB"/>
    <property type="match status" value="1"/>
</dbReference>
<evidence type="ECO:0000313" key="16">
    <source>
        <dbReference type="Proteomes" id="UP000044136"/>
    </source>
</evidence>
<comment type="catalytic activity">
    <reaction evidence="12">
        <text>cytidine(967) in 16S rRNA + S-adenosyl-L-methionine = 5-methylcytidine(967) in 16S rRNA + S-adenosyl-L-homocysteine + H(+)</text>
        <dbReference type="Rhea" id="RHEA:42748"/>
        <dbReference type="Rhea" id="RHEA-COMP:10219"/>
        <dbReference type="Rhea" id="RHEA-COMP:10220"/>
        <dbReference type="ChEBI" id="CHEBI:15378"/>
        <dbReference type="ChEBI" id="CHEBI:57856"/>
        <dbReference type="ChEBI" id="CHEBI:59789"/>
        <dbReference type="ChEBI" id="CHEBI:74483"/>
        <dbReference type="ChEBI" id="CHEBI:82748"/>
        <dbReference type="EC" id="2.1.1.176"/>
    </reaction>
</comment>
<comment type="subcellular location">
    <subcellularLocation>
        <location evidence="2">Cytoplasm</location>
    </subcellularLocation>
</comment>
<dbReference type="PANTHER" id="PTHR22807">
    <property type="entry name" value="NOP2 YEAST -RELATED NOL1/NOP2/FMU SUN DOMAIN-CONTAINING"/>
    <property type="match status" value="1"/>
</dbReference>
<dbReference type="Gene3D" id="1.10.940.10">
    <property type="entry name" value="NusB-like"/>
    <property type="match status" value="1"/>
</dbReference>
<evidence type="ECO:0000313" key="15">
    <source>
        <dbReference type="EMBL" id="CDZ99465.1"/>
    </source>
</evidence>
<dbReference type="GO" id="GO:0005737">
    <property type="term" value="C:cytoplasm"/>
    <property type="evidence" value="ECO:0007669"/>
    <property type="project" value="UniProtKB-SubCell"/>
</dbReference>
<dbReference type="InterPro" id="IPR054728">
    <property type="entry name" value="RsmB-like_ferredoxin"/>
</dbReference>
<evidence type="ECO:0000259" key="14">
    <source>
        <dbReference type="PROSITE" id="PS51686"/>
    </source>
</evidence>
<evidence type="ECO:0000256" key="7">
    <source>
        <dbReference type="ARBA" id="ARBA00022679"/>
    </source>
</evidence>
<dbReference type="InterPro" id="IPR049560">
    <property type="entry name" value="MeTrfase_RsmB-F_NOP2_cat"/>
</dbReference>
<proteinExistence type="inferred from homology"/>
<keyword evidence="8 13" id="KW-0949">S-adenosyl-L-methionine</keyword>
<feature type="binding site" evidence="13">
    <location>
        <position position="304"/>
    </location>
    <ligand>
        <name>S-adenosyl-L-methionine</name>
        <dbReference type="ChEBI" id="CHEBI:59789"/>
    </ligand>
</feature>
<dbReference type="EMBL" id="CCSE01000001">
    <property type="protein sequence ID" value="CDZ99465.1"/>
    <property type="molecule type" value="Genomic_DNA"/>
</dbReference>
<evidence type="ECO:0000256" key="5">
    <source>
        <dbReference type="ARBA" id="ARBA00022552"/>
    </source>
</evidence>
<dbReference type="InterPro" id="IPR035926">
    <property type="entry name" value="NusB-like_sf"/>
</dbReference>
<keyword evidence="4" id="KW-0963">Cytoplasm</keyword>
<dbReference type="PANTHER" id="PTHR22807:SF53">
    <property type="entry name" value="RIBOSOMAL RNA SMALL SUBUNIT METHYLTRANSFERASE B-RELATED"/>
    <property type="match status" value="1"/>
</dbReference>
<sequence>MTVRALALELYEEVIDNKAYSNIVLNDALRFEELNPQDKGLLTEILYGTLQHKLTLEYYVRPFIKTKLRRWQRYLLLISVYQLEYLDRVPDFAVINEAVEIAKERGGLQAGKQINGILRAYLRGERPDIDGIKNDAARLSLKYSMPKWLVNHWFKHYSTEETERIISSLNEKPQMYLRVNKKRVDRSNLIEMLLDEGYDVRESALHPDAIEFNGQNITHSDSYKDGFFAIQDVSSMFVNLALDPEDNDDILDACSAPGGKGLHALESMDGGSVSLGDVHEHKITLIDNEAARLKHTNYEAFVADAAAYDYDRRYDRIIVDAPCSGLGVVKRKPEIKYERNENSINELVELQLEILDNVKKYLKPGGVLIYSTCTIHQLENENVAYTFKKRHDDIEFDNFSIPAFNFTGPYRQILPYEHHTDGFFIARFKKSDS</sequence>
<dbReference type="OrthoDB" id="9810297at2"/>
<dbReference type="GO" id="GO:0003723">
    <property type="term" value="F:RNA binding"/>
    <property type="evidence" value="ECO:0007669"/>
    <property type="project" value="UniProtKB-UniRule"/>
</dbReference>
<evidence type="ECO:0000256" key="1">
    <source>
        <dbReference type="ARBA" id="ARBA00002724"/>
    </source>
</evidence>
<dbReference type="Proteomes" id="UP000044136">
    <property type="component" value="Unassembled WGS sequence"/>
</dbReference>
<feature type="binding site" evidence="13">
    <location>
        <position position="277"/>
    </location>
    <ligand>
        <name>S-adenosyl-L-methionine</name>
        <dbReference type="ChEBI" id="CHEBI:59789"/>
    </ligand>
</feature>
<evidence type="ECO:0000256" key="11">
    <source>
        <dbReference type="ARBA" id="ARBA00031088"/>
    </source>
</evidence>
<dbReference type="PROSITE" id="PS51686">
    <property type="entry name" value="SAM_MT_RSMB_NOP"/>
    <property type="match status" value="1"/>
</dbReference>
<dbReference type="Gene3D" id="3.40.50.150">
    <property type="entry name" value="Vaccinia Virus protein VP39"/>
    <property type="match status" value="1"/>
</dbReference>
<feature type="binding site" evidence="13">
    <location>
        <begin position="254"/>
        <end position="260"/>
    </location>
    <ligand>
        <name>S-adenosyl-L-methionine</name>
        <dbReference type="ChEBI" id="CHEBI:59789"/>
    </ligand>
</feature>
<dbReference type="HOGENOM" id="CLU_005316_0_1_9"/>
<dbReference type="eggNOG" id="COG0781">
    <property type="taxonomic scope" value="Bacteria"/>
</dbReference>
<dbReference type="InterPro" id="IPR004573">
    <property type="entry name" value="rRNA_ssu_MeTfrase_B"/>
</dbReference>
<dbReference type="GO" id="GO:0008649">
    <property type="term" value="F:rRNA methyltransferase activity"/>
    <property type="evidence" value="ECO:0007669"/>
    <property type="project" value="InterPro"/>
</dbReference>
<dbReference type="STRING" id="1461582.BN1048_00483"/>
<keyword evidence="7 13" id="KW-0808">Transferase</keyword>
<dbReference type="FunFam" id="3.40.50.150:FF:000022">
    <property type="entry name" value="Ribosomal RNA small subunit methyltransferase B"/>
    <property type="match status" value="1"/>
</dbReference>
<dbReference type="InterPro" id="IPR001678">
    <property type="entry name" value="MeTrfase_RsmB-F_NOP2_dom"/>
</dbReference>
<dbReference type="Pfam" id="PF01029">
    <property type="entry name" value="NusB"/>
    <property type="match status" value="1"/>
</dbReference>
<organism evidence="15 16">
    <name type="scientific">Jeotgalicoccus saudimassiliensis</name>
    <dbReference type="NCBI Taxonomy" id="1461582"/>
    <lineage>
        <taxon>Bacteria</taxon>
        <taxon>Bacillati</taxon>
        <taxon>Bacillota</taxon>
        <taxon>Bacilli</taxon>
        <taxon>Bacillales</taxon>
        <taxon>Staphylococcaceae</taxon>
        <taxon>Jeotgalicoccus</taxon>
    </lineage>
</organism>
<comment type="function">
    <text evidence="1">Specifically methylates the cytosine at position 967 (m5C967) of 16S rRNA.</text>
</comment>
<keyword evidence="6 13" id="KW-0489">Methyltransferase</keyword>
<dbReference type="AlphaFoldDB" id="A0A078LZR9"/>
<dbReference type="GO" id="GO:0006355">
    <property type="term" value="P:regulation of DNA-templated transcription"/>
    <property type="evidence" value="ECO:0007669"/>
    <property type="project" value="InterPro"/>
</dbReference>
<dbReference type="Gene3D" id="3.30.70.1170">
    <property type="entry name" value="Sun protein, domain 3"/>
    <property type="match status" value="1"/>
</dbReference>
<protein>
    <recommendedName>
        <fullName evidence="3">16S rRNA (cytosine(967)-C(5))-methyltransferase</fullName>
        <ecNumber evidence="3">2.1.1.176</ecNumber>
    </recommendedName>
    <alternativeName>
        <fullName evidence="10">16S rRNA m5C967 methyltransferase</fullName>
    </alternativeName>
    <alternativeName>
        <fullName evidence="11">rRNA (cytosine-C(5)-)-methyltransferase RsmB</fullName>
    </alternativeName>
</protein>
<dbReference type="FunFam" id="1.10.940.10:FF:000006">
    <property type="entry name" value="16S rRNA (Cytosine(967)-C(5))-methyltransferase RsmB"/>
    <property type="match status" value="1"/>
</dbReference>
<accession>A0A078LZR9</accession>
<dbReference type="InterPro" id="IPR023267">
    <property type="entry name" value="RCMT"/>
</dbReference>
<dbReference type="EC" id="2.1.1.176" evidence="3"/>
<dbReference type="NCBIfam" id="NF011494">
    <property type="entry name" value="PRK14902.1"/>
    <property type="match status" value="1"/>
</dbReference>
<keyword evidence="16" id="KW-1185">Reference proteome</keyword>
<dbReference type="InterPro" id="IPR006027">
    <property type="entry name" value="NusB_RsmB_TIM44"/>
</dbReference>
<dbReference type="Pfam" id="PF01189">
    <property type="entry name" value="Methyltr_RsmB-F"/>
    <property type="match status" value="1"/>
</dbReference>
<dbReference type="InterPro" id="IPR029063">
    <property type="entry name" value="SAM-dependent_MTases_sf"/>
</dbReference>
<evidence type="ECO:0000256" key="3">
    <source>
        <dbReference type="ARBA" id="ARBA00012140"/>
    </source>
</evidence>
<feature type="binding site" evidence="13">
    <location>
        <position position="320"/>
    </location>
    <ligand>
        <name>S-adenosyl-L-methionine</name>
        <dbReference type="ChEBI" id="CHEBI:59789"/>
    </ligand>
</feature>
<evidence type="ECO:0000256" key="6">
    <source>
        <dbReference type="ARBA" id="ARBA00022603"/>
    </source>
</evidence>
<dbReference type="SUPFAM" id="SSF48013">
    <property type="entry name" value="NusB-like"/>
    <property type="match status" value="1"/>
</dbReference>
<evidence type="ECO:0000256" key="9">
    <source>
        <dbReference type="ARBA" id="ARBA00022884"/>
    </source>
</evidence>
<reference evidence="15 16" key="1">
    <citation type="submission" date="2014-07" db="EMBL/GenBank/DDBJ databases">
        <authorList>
            <person name="Urmite Genomes Urmite Genomes"/>
        </authorList>
    </citation>
    <scope>NUCLEOTIDE SEQUENCE [LARGE SCALE GENOMIC DNA]</scope>
    <source>
        <strain evidence="15 16">13MG44_air</strain>
    </source>
</reference>
<gene>
    <name evidence="15" type="primary">rsmB</name>
    <name evidence="15" type="ORF">BN1048_00483</name>
</gene>
<evidence type="ECO:0000256" key="4">
    <source>
        <dbReference type="ARBA" id="ARBA00022490"/>
    </source>
</evidence>
<dbReference type="CDD" id="cd02440">
    <property type="entry name" value="AdoMet_MTases"/>
    <property type="match status" value="1"/>
</dbReference>
<dbReference type="NCBIfam" id="TIGR00563">
    <property type="entry name" value="rsmB"/>
    <property type="match status" value="1"/>
</dbReference>
<keyword evidence="5" id="KW-0698">rRNA processing</keyword>
<evidence type="ECO:0000256" key="2">
    <source>
        <dbReference type="ARBA" id="ARBA00004496"/>
    </source>
</evidence>
<evidence type="ECO:0000256" key="10">
    <source>
        <dbReference type="ARBA" id="ARBA00030399"/>
    </source>
</evidence>
<evidence type="ECO:0000256" key="12">
    <source>
        <dbReference type="ARBA" id="ARBA00047283"/>
    </source>
</evidence>
<keyword evidence="9 13" id="KW-0694">RNA-binding</keyword>